<organism evidence="1 2">
    <name type="scientific">Acaulospora colombiana</name>
    <dbReference type="NCBI Taxonomy" id="27376"/>
    <lineage>
        <taxon>Eukaryota</taxon>
        <taxon>Fungi</taxon>
        <taxon>Fungi incertae sedis</taxon>
        <taxon>Mucoromycota</taxon>
        <taxon>Glomeromycotina</taxon>
        <taxon>Glomeromycetes</taxon>
        <taxon>Diversisporales</taxon>
        <taxon>Acaulosporaceae</taxon>
        <taxon>Acaulospora</taxon>
    </lineage>
</organism>
<proteinExistence type="predicted"/>
<comment type="caution">
    <text evidence="1">The sequence shown here is derived from an EMBL/GenBank/DDBJ whole genome shotgun (WGS) entry which is preliminary data.</text>
</comment>
<protein>
    <submittedName>
        <fullName evidence="1">1892_t:CDS:1</fullName>
    </submittedName>
</protein>
<dbReference type="EMBL" id="CAJVPT010034071">
    <property type="protein sequence ID" value="CAG8706787.1"/>
    <property type="molecule type" value="Genomic_DNA"/>
</dbReference>
<accession>A0ACA9PEH0</accession>
<dbReference type="Proteomes" id="UP000789525">
    <property type="component" value="Unassembled WGS sequence"/>
</dbReference>
<reference evidence="1" key="1">
    <citation type="submission" date="2021-06" db="EMBL/GenBank/DDBJ databases">
        <authorList>
            <person name="Kallberg Y."/>
            <person name="Tangrot J."/>
            <person name="Rosling A."/>
        </authorList>
    </citation>
    <scope>NUCLEOTIDE SEQUENCE</scope>
    <source>
        <strain evidence="1">CL356</strain>
    </source>
</reference>
<keyword evidence="2" id="KW-1185">Reference proteome</keyword>
<sequence>MDSKLEENDLDIRAQARRVIEDIDAAQRDSPNVADLFNFYTRYNGLVDEAQQRKMIKVPDRFSVLPVELIHQILLQCCRDSTDDPLLLSSVSSRWFRLVCDFPDIWTKIMINTNEEQWEERLEVYARRSKDRLLDVTLCFPLSSEQVTTIINSHCLTRWRSLTVIDTRSDKEKGTWSFLLRLTEPQDLLQLFRFNNFPELRQVDIRVKSPYTREPCLWSGIFFNTPTLQSLSISPVLLSNLTINLIFIEFSALLVLLTENPGLVSIKLSSQRRLFPLVANHTAKIPLHHLQSLVSEDMVDVLSILQHIDCPNLQTLQLSCATDKLPPLMDHIVPLHHLKILKLKIGGPTENEFLPKSKFSRSPSNLHYLRIEYYVADVPPRHRMSSAISQIATFFPTVKIARIITDNNSTQWRHILGRFTDLEELIIEYDTRKVTYTEDKAAPLASRANIVLPKLQSLQIRGDAVHVILRSLNAPSLTFLSIKDTKSFDVHSHLSLSARFPAVHTLQFQALCPDSALKEIEQRPANKHALYPSSIEELVTMHDSCPLLEHMDLSR</sequence>
<gene>
    <name evidence="1" type="ORF">ACOLOM_LOCUS10484</name>
</gene>
<evidence type="ECO:0000313" key="2">
    <source>
        <dbReference type="Proteomes" id="UP000789525"/>
    </source>
</evidence>
<feature type="non-terminal residue" evidence="1">
    <location>
        <position position="555"/>
    </location>
</feature>
<evidence type="ECO:0000313" key="1">
    <source>
        <dbReference type="EMBL" id="CAG8706787.1"/>
    </source>
</evidence>
<name>A0ACA9PEH0_9GLOM</name>